<reference evidence="5 6" key="1">
    <citation type="submission" date="2024-01" db="EMBL/GenBank/DDBJ databases">
        <title>Genome assemblies of Stephania.</title>
        <authorList>
            <person name="Yang L."/>
        </authorList>
    </citation>
    <scope>NUCLEOTIDE SEQUENCE [LARGE SCALE GENOMIC DNA]</scope>
    <source>
        <strain evidence="5">JXDWG</strain>
        <tissue evidence="5">Leaf</tissue>
    </source>
</reference>
<evidence type="ECO:0000256" key="3">
    <source>
        <dbReference type="ARBA" id="ARBA00012756"/>
    </source>
</evidence>
<dbReference type="GO" id="GO:0004565">
    <property type="term" value="F:beta-galactosidase activity"/>
    <property type="evidence" value="ECO:0007669"/>
    <property type="project" value="UniProtKB-EC"/>
</dbReference>
<dbReference type="InterPro" id="IPR001944">
    <property type="entry name" value="Glycoside_Hdrlase_35"/>
</dbReference>
<dbReference type="EMBL" id="JBBNAG010000001">
    <property type="protein sequence ID" value="KAK9166910.1"/>
    <property type="molecule type" value="Genomic_DNA"/>
</dbReference>
<dbReference type="PANTHER" id="PTHR23421">
    <property type="entry name" value="BETA-GALACTOSIDASE RELATED"/>
    <property type="match status" value="1"/>
</dbReference>
<dbReference type="InterPro" id="IPR031330">
    <property type="entry name" value="Gly_Hdrlase_35_cat"/>
</dbReference>
<evidence type="ECO:0000259" key="4">
    <source>
        <dbReference type="Pfam" id="PF01301"/>
    </source>
</evidence>
<name>A0AAP0LAD7_9MAGN</name>
<comment type="caution">
    <text evidence="5">The sequence shown here is derived from an EMBL/GenBank/DDBJ whole genome shotgun (WGS) entry which is preliminary data.</text>
</comment>
<organism evidence="5 6">
    <name type="scientific">Stephania cephalantha</name>
    <dbReference type="NCBI Taxonomy" id="152367"/>
    <lineage>
        <taxon>Eukaryota</taxon>
        <taxon>Viridiplantae</taxon>
        <taxon>Streptophyta</taxon>
        <taxon>Embryophyta</taxon>
        <taxon>Tracheophyta</taxon>
        <taxon>Spermatophyta</taxon>
        <taxon>Magnoliopsida</taxon>
        <taxon>Ranunculales</taxon>
        <taxon>Menispermaceae</taxon>
        <taxon>Menispermoideae</taxon>
        <taxon>Cissampelideae</taxon>
        <taxon>Stephania</taxon>
    </lineage>
</organism>
<evidence type="ECO:0000313" key="5">
    <source>
        <dbReference type="EMBL" id="KAK9166910.1"/>
    </source>
</evidence>
<keyword evidence="6" id="KW-1185">Reference proteome</keyword>
<sequence>MQGFTQTIVQMMKNEKSFESLGGAIILSQIENEYSAESKTFGAAGHSYLNWAANMAVGMNTSVLWVMCKEYDAPYPMQLNMYVVSPYCHVYNNFAKTHQADNVQ</sequence>
<protein>
    <recommendedName>
        <fullName evidence="3">beta-galactosidase</fullName>
        <ecNumber evidence="3">3.2.1.23</ecNumber>
    </recommendedName>
</protein>
<feature type="domain" description="Glycoside hydrolase 35 catalytic" evidence="4">
    <location>
        <begin position="1"/>
        <end position="79"/>
    </location>
</feature>
<evidence type="ECO:0000256" key="1">
    <source>
        <dbReference type="ARBA" id="ARBA00001412"/>
    </source>
</evidence>
<comment type="similarity">
    <text evidence="2">Belongs to the glycosyl hydrolase 35 family.</text>
</comment>
<evidence type="ECO:0000256" key="2">
    <source>
        <dbReference type="ARBA" id="ARBA00009809"/>
    </source>
</evidence>
<evidence type="ECO:0000313" key="6">
    <source>
        <dbReference type="Proteomes" id="UP001419268"/>
    </source>
</evidence>
<dbReference type="Proteomes" id="UP001419268">
    <property type="component" value="Unassembled WGS sequence"/>
</dbReference>
<proteinExistence type="inferred from homology"/>
<accession>A0AAP0LAD7</accession>
<comment type="catalytic activity">
    <reaction evidence="1">
        <text>Hydrolysis of terminal non-reducing beta-D-galactose residues in beta-D-galactosides.</text>
        <dbReference type="EC" id="3.2.1.23"/>
    </reaction>
</comment>
<dbReference type="Gene3D" id="3.20.20.80">
    <property type="entry name" value="Glycosidases"/>
    <property type="match status" value="1"/>
</dbReference>
<dbReference type="Pfam" id="PF01301">
    <property type="entry name" value="Glyco_hydro_35"/>
    <property type="match status" value="1"/>
</dbReference>
<dbReference type="SUPFAM" id="SSF51445">
    <property type="entry name" value="(Trans)glycosidases"/>
    <property type="match status" value="1"/>
</dbReference>
<gene>
    <name evidence="5" type="ORF">Scep_002101</name>
</gene>
<dbReference type="GO" id="GO:0005975">
    <property type="term" value="P:carbohydrate metabolic process"/>
    <property type="evidence" value="ECO:0007669"/>
    <property type="project" value="InterPro"/>
</dbReference>
<dbReference type="AlphaFoldDB" id="A0AAP0LAD7"/>
<dbReference type="EC" id="3.2.1.23" evidence="3"/>
<dbReference type="InterPro" id="IPR017853">
    <property type="entry name" value="GH"/>
</dbReference>